<proteinExistence type="predicted"/>
<evidence type="ECO:0000313" key="2">
    <source>
        <dbReference type="EnsemblPlants" id="KEH43473"/>
    </source>
</evidence>
<dbReference type="EMBL" id="CM001217">
    <property type="protein sequence ID" value="KEH43473.1"/>
    <property type="molecule type" value="Genomic_DNA"/>
</dbReference>
<keyword evidence="3" id="KW-1185">Reference proteome</keyword>
<sequence length="58" mass="6711">MKLNGNEALSLPLEYSQNVKILNITECQHPTLVWSINYRLQILFISHISSFIATKSYE</sequence>
<reference evidence="1 3" key="2">
    <citation type="journal article" date="2014" name="BMC Genomics">
        <title>An improved genome release (version Mt4.0) for the model legume Medicago truncatula.</title>
        <authorList>
            <person name="Tang H."/>
            <person name="Krishnakumar V."/>
            <person name="Bidwell S."/>
            <person name="Rosen B."/>
            <person name="Chan A."/>
            <person name="Zhou S."/>
            <person name="Gentzbittel L."/>
            <person name="Childs K.L."/>
            <person name="Yandell M."/>
            <person name="Gundlach H."/>
            <person name="Mayer K.F."/>
            <person name="Schwartz D.C."/>
            <person name="Town C.D."/>
        </authorList>
    </citation>
    <scope>GENOME REANNOTATION</scope>
    <source>
        <strain evidence="1">A17</strain>
        <strain evidence="2 3">cv. Jemalong A17</strain>
    </source>
</reference>
<protein>
    <submittedName>
        <fullName evidence="1 2">Uncharacterized protein</fullName>
    </submittedName>
</protein>
<gene>
    <name evidence="1" type="ordered locus">MTR_1g094120</name>
</gene>
<dbReference type="EnsemblPlants" id="KEH43473">
    <property type="protein sequence ID" value="KEH43473"/>
    <property type="gene ID" value="MTR_1g094120"/>
</dbReference>
<organism evidence="1 3">
    <name type="scientific">Medicago truncatula</name>
    <name type="common">Barrel medic</name>
    <name type="synonym">Medicago tribuloides</name>
    <dbReference type="NCBI Taxonomy" id="3880"/>
    <lineage>
        <taxon>Eukaryota</taxon>
        <taxon>Viridiplantae</taxon>
        <taxon>Streptophyta</taxon>
        <taxon>Embryophyta</taxon>
        <taxon>Tracheophyta</taxon>
        <taxon>Spermatophyta</taxon>
        <taxon>Magnoliopsida</taxon>
        <taxon>eudicotyledons</taxon>
        <taxon>Gunneridae</taxon>
        <taxon>Pentapetalae</taxon>
        <taxon>rosids</taxon>
        <taxon>fabids</taxon>
        <taxon>Fabales</taxon>
        <taxon>Fabaceae</taxon>
        <taxon>Papilionoideae</taxon>
        <taxon>50 kb inversion clade</taxon>
        <taxon>NPAAA clade</taxon>
        <taxon>Hologalegina</taxon>
        <taxon>IRL clade</taxon>
        <taxon>Trifolieae</taxon>
        <taxon>Medicago</taxon>
    </lineage>
</organism>
<reference evidence="2" key="3">
    <citation type="submission" date="2015-04" db="UniProtKB">
        <authorList>
            <consortium name="EnsemblPlants"/>
        </authorList>
    </citation>
    <scope>IDENTIFICATION</scope>
    <source>
        <strain evidence="2">cv. Jemalong A17</strain>
    </source>
</reference>
<reference evidence="1 3" key="1">
    <citation type="journal article" date="2011" name="Nature">
        <title>The Medicago genome provides insight into the evolution of rhizobial symbioses.</title>
        <authorList>
            <person name="Young N.D."/>
            <person name="Debelle F."/>
            <person name="Oldroyd G.E."/>
            <person name="Geurts R."/>
            <person name="Cannon S.B."/>
            <person name="Udvardi M.K."/>
            <person name="Benedito V.A."/>
            <person name="Mayer K.F."/>
            <person name="Gouzy J."/>
            <person name="Schoof H."/>
            <person name="Van de Peer Y."/>
            <person name="Proost S."/>
            <person name="Cook D.R."/>
            <person name="Meyers B.C."/>
            <person name="Spannagl M."/>
            <person name="Cheung F."/>
            <person name="De Mita S."/>
            <person name="Krishnakumar V."/>
            <person name="Gundlach H."/>
            <person name="Zhou S."/>
            <person name="Mudge J."/>
            <person name="Bharti A.K."/>
            <person name="Murray J.D."/>
            <person name="Naoumkina M.A."/>
            <person name="Rosen B."/>
            <person name="Silverstein K.A."/>
            <person name="Tang H."/>
            <person name="Rombauts S."/>
            <person name="Zhao P.X."/>
            <person name="Zhou P."/>
            <person name="Barbe V."/>
            <person name="Bardou P."/>
            <person name="Bechner M."/>
            <person name="Bellec A."/>
            <person name="Berger A."/>
            <person name="Berges H."/>
            <person name="Bidwell S."/>
            <person name="Bisseling T."/>
            <person name="Choisne N."/>
            <person name="Couloux A."/>
            <person name="Denny R."/>
            <person name="Deshpande S."/>
            <person name="Dai X."/>
            <person name="Doyle J.J."/>
            <person name="Dudez A.M."/>
            <person name="Farmer A.D."/>
            <person name="Fouteau S."/>
            <person name="Franken C."/>
            <person name="Gibelin C."/>
            <person name="Gish J."/>
            <person name="Goldstein S."/>
            <person name="Gonzalez A.J."/>
            <person name="Green P.J."/>
            <person name="Hallab A."/>
            <person name="Hartog M."/>
            <person name="Hua A."/>
            <person name="Humphray S.J."/>
            <person name="Jeong D.H."/>
            <person name="Jing Y."/>
            <person name="Jocker A."/>
            <person name="Kenton S.M."/>
            <person name="Kim D.J."/>
            <person name="Klee K."/>
            <person name="Lai H."/>
            <person name="Lang C."/>
            <person name="Lin S."/>
            <person name="Macmil S.L."/>
            <person name="Magdelenat G."/>
            <person name="Matthews L."/>
            <person name="McCorrison J."/>
            <person name="Monaghan E.L."/>
            <person name="Mun J.H."/>
            <person name="Najar F.Z."/>
            <person name="Nicholson C."/>
            <person name="Noirot C."/>
            <person name="O'Bleness M."/>
            <person name="Paule C.R."/>
            <person name="Poulain J."/>
            <person name="Prion F."/>
            <person name="Qin B."/>
            <person name="Qu C."/>
            <person name="Retzel E.F."/>
            <person name="Riddle C."/>
            <person name="Sallet E."/>
            <person name="Samain S."/>
            <person name="Samson N."/>
            <person name="Sanders I."/>
            <person name="Saurat O."/>
            <person name="Scarpelli C."/>
            <person name="Schiex T."/>
            <person name="Segurens B."/>
            <person name="Severin A.J."/>
            <person name="Sherrier D.J."/>
            <person name="Shi R."/>
            <person name="Sims S."/>
            <person name="Singer S.R."/>
            <person name="Sinharoy S."/>
            <person name="Sterck L."/>
            <person name="Viollet A."/>
            <person name="Wang B.B."/>
            <person name="Wang K."/>
            <person name="Wang M."/>
            <person name="Wang X."/>
            <person name="Warfsmann J."/>
            <person name="Weissenbach J."/>
            <person name="White D.D."/>
            <person name="White J.D."/>
            <person name="Wiley G.B."/>
            <person name="Wincker P."/>
            <person name="Xing Y."/>
            <person name="Yang L."/>
            <person name="Yao Z."/>
            <person name="Ying F."/>
            <person name="Zhai J."/>
            <person name="Zhou L."/>
            <person name="Zuber A."/>
            <person name="Denarie J."/>
            <person name="Dixon R.A."/>
            <person name="May G.D."/>
            <person name="Schwartz D.C."/>
            <person name="Rogers J."/>
            <person name="Quetier F."/>
            <person name="Town C.D."/>
            <person name="Roe B.A."/>
        </authorList>
    </citation>
    <scope>NUCLEOTIDE SEQUENCE [LARGE SCALE GENOMIC DNA]</scope>
    <source>
        <strain evidence="1">A17</strain>
        <strain evidence="2 3">cv. Jemalong A17</strain>
    </source>
</reference>
<dbReference type="Proteomes" id="UP000002051">
    <property type="component" value="Unassembled WGS sequence"/>
</dbReference>
<dbReference type="HOGENOM" id="CLU_2982031_0_0_1"/>
<accession>A0A072VPZ5</accession>
<name>A0A072VPZ5_MEDTR</name>
<evidence type="ECO:0000313" key="1">
    <source>
        <dbReference type="EMBL" id="KEH43473.1"/>
    </source>
</evidence>
<evidence type="ECO:0000313" key="3">
    <source>
        <dbReference type="Proteomes" id="UP000002051"/>
    </source>
</evidence>
<dbReference type="AlphaFoldDB" id="A0A072VPZ5"/>